<name>A0A6J5KS41_9CAUD</name>
<proteinExistence type="predicted"/>
<gene>
    <name evidence="1" type="ORF">UFOVP45_137</name>
</gene>
<protein>
    <submittedName>
        <fullName evidence="1">Uncharacterized protein</fullName>
    </submittedName>
</protein>
<accession>A0A6J5KS41</accession>
<evidence type="ECO:0000313" key="1">
    <source>
        <dbReference type="EMBL" id="CAB4124066.1"/>
    </source>
</evidence>
<reference evidence="1" key="1">
    <citation type="submission" date="2020-04" db="EMBL/GenBank/DDBJ databases">
        <authorList>
            <person name="Chiriac C."/>
            <person name="Salcher M."/>
            <person name="Ghai R."/>
            <person name="Kavagutti S V."/>
        </authorList>
    </citation>
    <scope>NUCLEOTIDE SEQUENCE</scope>
</reference>
<organism evidence="1">
    <name type="scientific">uncultured Caudovirales phage</name>
    <dbReference type="NCBI Taxonomy" id="2100421"/>
    <lineage>
        <taxon>Viruses</taxon>
        <taxon>Duplodnaviria</taxon>
        <taxon>Heunggongvirae</taxon>
        <taxon>Uroviricota</taxon>
        <taxon>Caudoviricetes</taxon>
        <taxon>Peduoviridae</taxon>
        <taxon>Maltschvirus</taxon>
        <taxon>Maltschvirus maltsch</taxon>
    </lineage>
</organism>
<sequence>MGKKEVIEMLNALEMPDDPIVKAWLHKNGKVAMYDTHSDEFQIFQRSYLSFEDFILLIREKLDE</sequence>
<dbReference type="EMBL" id="LR796175">
    <property type="protein sequence ID" value="CAB4124066.1"/>
    <property type="molecule type" value="Genomic_DNA"/>
</dbReference>